<gene>
    <name evidence="1" type="ORF">AUK18_01980</name>
</gene>
<dbReference type="EMBL" id="MNXQ01000036">
    <property type="protein sequence ID" value="OIP03474.1"/>
    <property type="molecule type" value="Genomic_DNA"/>
</dbReference>
<organism evidence="1 2">
    <name type="scientific">Candidatus Beckwithbacteria bacterium CG2_30_44_31</name>
    <dbReference type="NCBI Taxonomy" id="1805035"/>
    <lineage>
        <taxon>Bacteria</taxon>
        <taxon>Candidatus Beckwithiibacteriota</taxon>
    </lineage>
</organism>
<sequence length="215" mass="25541">MKTFEIITNPRRKTRIKDFMDKNRKVALKYYDLLEQESNQKKLLPEMKKLIVIDPDFYDPYLAASDILEKDGFDKEAKALMKLGYEKAMKRIVDCEGNFPETLFWGYLENRHIIRIIDAWAYWLWDDGKKEAALDLFRRLFRSNPNDNIGARHSILSLRLGKKSYYLGLKFPLMGGLDAVKVDNWFKENYSKFPEDFEWWVKLMAKDLGWCPDTS</sequence>
<name>A0A1J5B672_9BACT</name>
<dbReference type="Proteomes" id="UP000183605">
    <property type="component" value="Unassembled WGS sequence"/>
</dbReference>
<evidence type="ECO:0000313" key="1">
    <source>
        <dbReference type="EMBL" id="OIP03474.1"/>
    </source>
</evidence>
<dbReference type="AlphaFoldDB" id="A0A1J5B672"/>
<accession>A0A1J5B672</accession>
<proteinExistence type="predicted"/>
<comment type="caution">
    <text evidence="1">The sequence shown here is derived from an EMBL/GenBank/DDBJ whole genome shotgun (WGS) entry which is preliminary data.</text>
</comment>
<reference evidence="1 2" key="1">
    <citation type="journal article" date="2016" name="Environ. Microbiol.">
        <title>Genomic resolution of a cold subsurface aquifer community provides metabolic insights for novel microbes adapted to high CO concentrations.</title>
        <authorList>
            <person name="Probst A.J."/>
            <person name="Castelle C.J."/>
            <person name="Singh A."/>
            <person name="Brown C.T."/>
            <person name="Anantharaman K."/>
            <person name="Sharon I."/>
            <person name="Hug L.A."/>
            <person name="Burstein D."/>
            <person name="Emerson J.B."/>
            <person name="Thomas B.C."/>
            <person name="Banfield J.F."/>
        </authorList>
    </citation>
    <scope>NUCLEOTIDE SEQUENCE [LARGE SCALE GENOMIC DNA]</scope>
    <source>
        <strain evidence="1">CG2_30_44_31</strain>
    </source>
</reference>
<evidence type="ECO:0000313" key="2">
    <source>
        <dbReference type="Proteomes" id="UP000183605"/>
    </source>
</evidence>
<protein>
    <submittedName>
        <fullName evidence="1">Uncharacterized protein</fullName>
    </submittedName>
</protein>